<dbReference type="GO" id="GO:0016788">
    <property type="term" value="F:hydrolase activity, acting on ester bonds"/>
    <property type="evidence" value="ECO:0007669"/>
    <property type="project" value="InterPro"/>
</dbReference>
<dbReference type="Pfam" id="PF01026">
    <property type="entry name" value="TatD_DNase"/>
    <property type="match status" value="1"/>
</dbReference>
<feature type="binding site" evidence="3">
    <location>
        <position position="8"/>
    </location>
    <ligand>
        <name>a divalent metal cation</name>
        <dbReference type="ChEBI" id="CHEBI:60240"/>
        <label>1</label>
    </ligand>
</feature>
<feature type="binding site" evidence="3">
    <location>
        <position position="10"/>
    </location>
    <ligand>
        <name>a divalent metal cation</name>
        <dbReference type="ChEBI" id="CHEBI:60240"/>
        <label>1</label>
    </ligand>
</feature>
<dbReference type="EMBL" id="DTDJ01000051">
    <property type="protein sequence ID" value="HGL18342.1"/>
    <property type="molecule type" value="Genomic_DNA"/>
</dbReference>
<dbReference type="SUPFAM" id="SSF51556">
    <property type="entry name" value="Metallo-dependent hydrolases"/>
    <property type="match status" value="1"/>
</dbReference>
<dbReference type="GO" id="GO:0004536">
    <property type="term" value="F:DNA nuclease activity"/>
    <property type="evidence" value="ECO:0007669"/>
    <property type="project" value="InterPro"/>
</dbReference>
<dbReference type="FunFam" id="3.20.20.140:FF:000005">
    <property type="entry name" value="TatD family hydrolase"/>
    <property type="match status" value="1"/>
</dbReference>
<dbReference type="CDD" id="cd01310">
    <property type="entry name" value="TatD_DNAse"/>
    <property type="match status" value="1"/>
</dbReference>
<reference evidence="4" key="1">
    <citation type="journal article" date="2020" name="mSystems">
        <title>Genome- and Community-Level Interaction Insights into Carbon Utilization and Element Cycling Functions of Hydrothermarchaeota in Hydrothermal Sediment.</title>
        <authorList>
            <person name="Zhou Z."/>
            <person name="Liu Y."/>
            <person name="Xu W."/>
            <person name="Pan J."/>
            <person name="Luo Z.H."/>
            <person name="Li M."/>
        </authorList>
    </citation>
    <scope>NUCLEOTIDE SEQUENCE [LARGE SCALE GENOMIC DNA]</scope>
    <source>
        <strain evidence="4">SpSt-34</strain>
        <strain evidence="5">SpSt-69</strain>
    </source>
</reference>
<evidence type="ECO:0000313" key="5">
    <source>
        <dbReference type="EMBL" id="HGL18342.1"/>
    </source>
</evidence>
<evidence type="ECO:0000313" key="4">
    <source>
        <dbReference type="EMBL" id="HEN28899.1"/>
    </source>
</evidence>
<dbReference type="PROSITE" id="PS01091">
    <property type="entry name" value="TATD_3"/>
    <property type="match status" value="1"/>
</dbReference>
<feature type="binding site" evidence="3">
    <location>
        <position position="130"/>
    </location>
    <ligand>
        <name>a divalent metal cation</name>
        <dbReference type="ChEBI" id="CHEBI:60240"/>
        <label>2</label>
    </ligand>
</feature>
<sequence length="257" mass="29593">MGVIFDSHCHLNDPQFKKDIEEVIERAKSFGVEKVLIPGYDLPSSIKALEIAEKYDFFASCGLHPHDAKRFTTAVLREMERLIKSSSKVVAIGEIGLDFYKNYSPPDIQQEVFKQFLQFAEDYKKPVILHVRNAYKEVLDIIKDFHLVSVIFHCFSGNPQEAELILQEANYYISFSGTITYKNETLQKVAKIVPVEKILIETDAPYLTPSVEKGRNEPAYVRHVLKKISDLKKIDYNELAEITYNNTLKAFEIHQKM</sequence>
<dbReference type="PIRSF" id="PIRSF005902">
    <property type="entry name" value="DNase_TatD"/>
    <property type="match status" value="1"/>
</dbReference>
<dbReference type="InterPro" id="IPR018228">
    <property type="entry name" value="DNase_TatD-rel_CS"/>
</dbReference>
<organism evidence="4">
    <name type="scientific">candidate division WOR-3 bacterium</name>
    <dbReference type="NCBI Taxonomy" id="2052148"/>
    <lineage>
        <taxon>Bacteria</taxon>
        <taxon>Bacteria division WOR-3</taxon>
    </lineage>
</organism>
<dbReference type="PANTHER" id="PTHR46124:SF2">
    <property type="entry name" value="D-AMINOACYL-TRNA DEACYLASE"/>
    <property type="match status" value="1"/>
</dbReference>
<dbReference type="InterPro" id="IPR001130">
    <property type="entry name" value="TatD-like"/>
</dbReference>
<keyword evidence="1 3" id="KW-0479">Metal-binding</keyword>
<dbReference type="InterPro" id="IPR032466">
    <property type="entry name" value="Metal_Hydrolase"/>
</dbReference>
<accession>A0A7C2PLS9</accession>
<feature type="binding site" evidence="3">
    <location>
        <position position="94"/>
    </location>
    <ligand>
        <name>a divalent metal cation</name>
        <dbReference type="ChEBI" id="CHEBI:60240"/>
        <label>1</label>
    </ligand>
</feature>
<name>A0A7C2PLS9_UNCW3</name>
<protein>
    <submittedName>
        <fullName evidence="4">TatD family deoxyribonuclease</fullName>
    </submittedName>
</protein>
<dbReference type="NCBIfam" id="TIGR00010">
    <property type="entry name" value="YchF/TatD family DNA exonuclease"/>
    <property type="match status" value="1"/>
</dbReference>
<evidence type="ECO:0000256" key="3">
    <source>
        <dbReference type="PIRSR" id="PIRSR005902-1"/>
    </source>
</evidence>
<dbReference type="AlphaFoldDB" id="A0A7C2PLS9"/>
<evidence type="ECO:0000256" key="2">
    <source>
        <dbReference type="ARBA" id="ARBA00022801"/>
    </source>
</evidence>
<dbReference type="Gene3D" id="3.20.20.140">
    <property type="entry name" value="Metal-dependent hydrolases"/>
    <property type="match status" value="1"/>
</dbReference>
<dbReference type="EMBL" id="DSOL01000275">
    <property type="protein sequence ID" value="HEN28899.1"/>
    <property type="molecule type" value="Genomic_DNA"/>
</dbReference>
<gene>
    <name evidence="4" type="ORF">ENQ77_09710</name>
    <name evidence="5" type="ORF">ENU66_08450</name>
</gene>
<feature type="binding site" evidence="3">
    <location>
        <position position="203"/>
    </location>
    <ligand>
        <name>a divalent metal cation</name>
        <dbReference type="ChEBI" id="CHEBI:60240"/>
        <label>1</label>
    </ligand>
</feature>
<dbReference type="GO" id="GO:0005829">
    <property type="term" value="C:cytosol"/>
    <property type="evidence" value="ECO:0007669"/>
    <property type="project" value="TreeGrafter"/>
</dbReference>
<proteinExistence type="predicted"/>
<dbReference type="PROSITE" id="PS01137">
    <property type="entry name" value="TATD_1"/>
    <property type="match status" value="1"/>
</dbReference>
<evidence type="ECO:0000256" key="1">
    <source>
        <dbReference type="ARBA" id="ARBA00022723"/>
    </source>
</evidence>
<keyword evidence="2" id="KW-0378">Hydrolase</keyword>
<dbReference type="GO" id="GO:0046872">
    <property type="term" value="F:metal ion binding"/>
    <property type="evidence" value="ECO:0007669"/>
    <property type="project" value="UniProtKB-KW"/>
</dbReference>
<feature type="binding site" evidence="3">
    <location>
        <position position="153"/>
    </location>
    <ligand>
        <name>a divalent metal cation</name>
        <dbReference type="ChEBI" id="CHEBI:60240"/>
        <label>2</label>
    </ligand>
</feature>
<dbReference type="InterPro" id="IPR015991">
    <property type="entry name" value="TatD/YcfH-like"/>
</dbReference>
<dbReference type="PANTHER" id="PTHR46124">
    <property type="entry name" value="D-AMINOACYL-TRNA DEACYLASE"/>
    <property type="match status" value="1"/>
</dbReference>
<comment type="caution">
    <text evidence="4">The sequence shown here is derived from an EMBL/GenBank/DDBJ whole genome shotgun (WGS) entry which is preliminary data.</text>
</comment>